<feature type="non-terminal residue" evidence="13">
    <location>
        <position position="1"/>
    </location>
</feature>
<dbReference type="SUPFAM" id="SSF53067">
    <property type="entry name" value="Actin-like ATPase domain"/>
    <property type="match status" value="2"/>
</dbReference>
<dbReference type="Pfam" id="PF00349">
    <property type="entry name" value="Hexokinase_1"/>
    <property type="match status" value="1"/>
</dbReference>
<gene>
    <name evidence="13" type="ORF">T05_1288</name>
</gene>
<dbReference type="InterPro" id="IPR001312">
    <property type="entry name" value="Hexokinase"/>
</dbReference>
<evidence type="ECO:0000256" key="3">
    <source>
        <dbReference type="ARBA" id="ARBA00009225"/>
    </source>
</evidence>
<protein>
    <recommendedName>
        <fullName evidence="10">Phosphotransferase</fullName>
        <ecNumber evidence="10">2.7.1.-</ecNumber>
    </recommendedName>
</protein>
<dbReference type="GO" id="GO:0005829">
    <property type="term" value="C:cytosol"/>
    <property type="evidence" value="ECO:0007669"/>
    <property type="project" value="TreeGrafter"/>
</dbReference>
<keyword evidence="14" id="KW-1185">Reference proteome</keyword>
<evidence type="ECO:0000256" key="2">
    <source>
        <dbReference type="ARBA" id="ARBA00005028"/>
    </source>
</evidence>
<dbReference type="EMBL" id="JYDJ01000163">
    <property type="protein sequence ID" value="KRX41703.1"/>
    <property type="molecule type" value="Genomic_DNA"/>
</dbReference>
<dbReference type="GO" id="GO:0005739">
    <property type="term" value="C:mitochondrion"/>
    <property type="evidence" value="ECO:0007669"/>
    <property type="project" value="TreeGrafter"/>
</dbReference>
<dbReference type="Pfam" id="PF03727">
    <property type="entry name" value="Hexokinase_2"/>
    <property type="match status" value="1"/>
</dbReference>
<comment type="catalytic activity">
    <reaction evidence="9">
        <text>D-glucose + ATP = D-glucose 6-phosphate + ADP + H(+)</text>
        <dbReference type="Rhea" id="RHEA:17825"/>
        <dbReference type="ChEBI" id="CHEBI:4167"/>
        <dbReference type="ChEBI" id="CHEBI:15378"/>
        <dbReference type="ChEBI" id="CHEBI:30616"/>
        <dbReference type="ChEBI" id="CHEBI:61548"/>
        <dbReference type="ChEBI" id="CHEBI:456216"/>
        <dbReference type="EC" id="2.7.1.1"/>
    </reaction>
    <physiologicalReaction direction="left-to-right" evidence="9">
        <dbReference type="Rhea" id="RHEA:17826"/>
    </physiologicalReaction>
</comment>
<reference evidence="13 14" key="1">
    <citation type="submission" date="2015-01" db="EMBL/GenBank/DDBJ databases">
        <title>Evolution of Trichinella species and genotypes.</title>
        <authorList>
            <person name="Korhonen P.K."/>
            <person name="Edoardo P."/>
            <person name="Giuseppe L.R."/>
            <person name="Gasser R.B."/>
        </authorList>
    </citation>
    <scope>NUCLEOTIDE SEQUENCE [LARGE SCALE GENOMIC DNA]</scope>
    <source>
        <strain evidence="13">ISS417</strain>
    </source>
</reference>
<dbReference type="Proteomes" id="UP000055048">
    <property type="component" value="Unassembled WGS sequence"/>
</dbReference>
<dbReference type="GO" id="GO:0006006">
    <property type="term" value="P:glucose metabolic process"/>
    <property type="evidence" value="ECO:0007669"/>
    <property type="project" value="TreeGrafter"/>
</dbReference>
<dbReference type="UniPathway" id="UPA00242"/>
<dbReference type="PANTHER" id="PTHR19443:SF32">
    <property type="entry name" value="PHOSPHOTRANSFERASE"/>
    <property type="match status" value="1"/>
</dbReference>
<dbReference type="UniPathway" id="UPA00109">
    <property type="reaction ID" value="UER00180"/>
</dbReference>
<dbReference type="InterPro" id="IPR022673">
    <property type="entry name" value="Hexokinase_C"/>
</dbReference>
<comment type="catalytic activity">
    <reaction evidence="8">
        <text>a D-hexose + ATP = a D-hexose 6-phosphate + ADP + H(+)</text>
        <dbReference type="Rhea" id="RHEA:22740"/>
        <dbReference type="ChEBI" id="CHEBI:4194"/>
        <dbReference type="ChEBI" id="CHEBI:15378"/>
        <dbReference type="ChEBI" id="CHEBI:30616"/>
        <dbReference type="ChEBI" id="CHEBI:229467"/>
        <dbReference type="ChEBI" id="CHEBI:456216"/>
        <dbReference type="EC" id="2.7.1.1"/>
    </reaction>
    <physiologicalReaction direction="left-to-right" evidence="8">
        <dbReference type="Rhea" id="RHEA:22741"/>
    </physiologicalReaction>
</comment>
<dbReference type="GO" id="GO:0006096">
    <property type="term" value="P:glycolytic process"/>
    <property type="evidence" value="ECO:0007669"/>
    <property type="project" value="UniProtKB-UniPathway"/>
</dbReference>
<sequence>LLKGRVVLCDSKMELPPRVREVLEPFHVRRETLQVIRDLMVRDFQRGLEVGAPPAASAMLPSFVPVLPNGTETGKSLSMDLSGKNLRVLMLQLQGAGEKPQVTTTNFLVPKEVMIGTGVELFDFMVNCLHKFLAENNLLSEELPLGFVFSYPVEMKGIRSAKLLWWTKGFNVKDCLNQDVGTLLQEALNRKQCKANVLPLKICLTVALVYFILTVKHFNGQIKVKVKAIMNDSVAELASAAHCLGKDCTVGVVVVVLFTFYYFFQLREDQRMFVVVSVRMEREQLPPWNVLNRRYGCNSAYLEKVSNIKKLDAAKYDYHHEYMVIDTEWEEFGRNGELDMIKTTYDKDIDQHSVHKGKQIIDKFTGAFFLGELVRLIIDQFCVDGFLFGGSRPEQFVTPEAFPTKYVTEILSDELEDTPFVNVRKIMDELRIPIHGISDYMIIKEVCHAVTERSASVVAAAIAALLKVQGKKKVVIGLGGALFQNHPTYLDMLKSKLDEVIPPEVTEWNVCADEHGSAFGAAVVALVTKTMSF</sequence>
<evidence type="ECO:0000256" key="4">
    <source>
        <dbReference type="ARBA" id="ARBA00022679"/>
    </source>
</evidence>
<feature type="domain" description="Hexokinase C-terminal" evidence="12">
    <location>
        <begin position="296"/>
        <end position="527"/>
    </location>
</feature>
<dbReference type="InterPro" id="IPR022672">
    <property type="entry name" value="Hexokinase_N"/>
</dbReference>
<evidence type="ECO:0000256" key="9">
    <source>
        <dbReference type="ARBA" id="ARBA00048160"/>
    </source>
</evidence>
<dbReference type="OrthoDB" id="419537at2759"/>
<keyword evidence="10" id="KW-0324">Glycolysis</keyword>
<comment type="caution">
    <text evidence="13">The sequence shown here is derived from an EMBL/GenBank/DDBJ whole genome shotgun (WGS) entry which is preliminary data.</text>
</comment>
<dbReference type="PROSITE" id="PS51748">
    <property type="entry name" value="HEXOKINASE_2"/>
    <property type="match status" value="1"/>
</dbReference>
<dbReference type="GO" id="GO:0001678">
    <property type="term" value="P:intracellular glucose homeostasis"/>
    <property type="evidence" value="ECO:0007669"/>
    <property type="project" value="InterPro"/>
</dbReference>
<feature type="domain" description="Hexokinase N-terminal" evidence="11">
    <location>
        <begin position="19"/>
        <end position="241"/>
    </location>
</feature>
<evidence type="ECO:0000259" key="12">
    <source>
        <dbReference type="Pfam" id="PF03727"/>
    </source>
</evidence>
<evidence type="ECO:0000256" key="6">
    <source>
        <dbReference type="ARBA" id="ARBA00022777"/>
    </source>
</evidence>
<accession>A0A0V0TSZ7</accession>
<keyword evidence="5 10" id="KW-0547">Nucleotide-binding</keyword>
<keyword evidence="4 10" id="KW-0808">Transferase</keyword>
<dbReference type="PRINTS" id="PR00475">
    <property type="entry name" value="HEXOKINASE"/>
</dbReference>
<evidence type="ECO:0000313" key="13">
    <source>
        <dbReference type="EMBL" id="KRX41703.1"/>
    </source>
</evidence>
<comment type="pathway">
    <text evidence="2">Carbohydrate metabolism; hexose metabolism.</text>
</comment>
<dbReference type="STRING" id="144512.A0A0V0TSZ7"/>
<dbReference type="EC" id="2.7.1.-" evidence="10"/>
<dbReference type="GO" id="GO:0008865">
    <property type="term" value="F:fructokinase activity"/>
    <property type="evidence" value="ECO:0007669"/>
    <property type="project" value="TreeGrafter"/>
</dbReference>
<evidence type="ECO:0000256" key="8">
    <source>
        <dbReference type="ARBA" id="ARBA00044613"/>
    </source>
</evidence>
<dbReference type="GO" id="GO:0005524">
    <property type="term" value="F:ATP binding"/>
    <property type="evidence" value="ECO:0007669"/>
    <property type="project" value="UniProtKB-UniRule"/>
</dbReference>
<evidence type="ECO:0000256" key="5">
    <source>
        <dbReference type="ARBA" id="ARBA00022741"/>
    </source>
</evidence>
<evidence type="ECO:0000256" key="1">
    <source>
        <dbReference type="ARBA" id="ARBA00004888"/>
    </source>
</evidence>
<organism evidence="13 14">
    <name type="scientific">Trichinella murrelli</name>
    <dbReference type="NCBI Taxonomy" id="144512"/>
    <lineage>
        <taxon>Eukaryota</taxon>
        <taxon>Metazoa</taxon>
        <taxon>Ecdysozoa</taxon>
        <taxon>Nematoda</taxon>
        <taxon>Enoplea</taxon>
        <taxon>Dorylaimia</taxon>
        <taxon>Trichinellida</taxon>
        <taxon>Trichinellidae</taxon>
        <taxon>Trichinella</taxon>
    </lineage>
</organism>
<dbReference type="GO" id="GO:0005536">
    <property type="term" value="F:D-glucose binding"/>
    <property type="evidence" value="ECO:0007669"/>
    <property type="project" value="InterPro"/>
</dbReference>
<keyword evidence="7 10" id="KW-0067">ATP-binding</keyword>
<keyword evidence="6 10" id="KW-0418">Kinase</keyword>
<comment type="similarity">
    <text evidence="3 10">Belongs to the hexokinase family.</text>
</comment>
<dbReference type="AlphaFoldDB" id="A0A0V0TSZ7"/>
<comment type="pathway">
    <text evidence="1">Carbohydrate degradation; glycolysis; D-glyceraldehyde 3-phosphate and glycerone phosphate from D-glucose: step 1/4.</text>
</comment>
<dbReference type="GO" id="GO:0004340">
    <property type="term" value="F:glucokinase activity"/>
    <property type="evidence" value="ECO:0007669"/>
    <property type="project" value="TreeGrafter"/>
</dbReference>
<dbReference type="InterPro" id="IPR043129">
    <property type="entry name" value="ATPase_NBD"/>
</dbReference>
<evidence type="ECO:0000256" key="7">
    <source>
        <dbReference type="ARBA" id="ARBA00022840"/>
    </source>
</evidence>
<name>A0A0V0TSZ7_9BILA</name>
<dbReference type="Gene3D" id="3.30.420.40">
    <property type="match status" value="1"/>
</dbReference>
<dbReference type="PANTHER" id="PTHR19443">
    <property type="entry name" value="HEXOKINASE"/>
    <property type="match status" value="1"/>
</dbReference>
<proteinExistence type="inferred from homology"/>
<evidence type="ECO:0000313" key="14">
    <source>
        <dbReference type="Proteomes" id="UP000055048"/>
    </source>
</evidence>
<dbReference type="Gene3D" id="3.40.367.20">
    <property type="match status" value="1"/>
</dbReference>
<evidence type="ECO:0000259" key="11">
    <source>
        <dbReference type="Pfam" id="PF00349"/>
    </source>
</evidence>
<evidence type="ECO:0000256" key="10">
    <source>
        <dbReference type="RuleBase" id="RU362007"/>
    </source>
</evidence>